<name>U2LLN3_TRESO</name>
<dbReference type="EMBL" id="AUZJ01000005">
    <property type="protein sequence ID" value="ERF61792.1"/>
    <property type="molecule type" value="Genomic_DNA"/>
</dbReference>
<evidence type="ECO:0000313" key="4">
    <source>
        <dbReference type="Proteomes" id="UP000016646"/>
    </source>
</evidence>
<evidence type="ECO:0000313" key="3">
    <source>
        <dbReference type="Proteomes" id="UP000016412"/>
    </source>
</evidence>
<reference evidence="3 4" key="1">
    <citation type="submission" date="2013-08" db="EMBL/GenBank/DDBJ databases">
        <authorList>
            <person name="Durkin A.S."/>
            <person name="Haft D.R."/>
            <person name="McCorrison J."/>
            <person name="Torralba M."/>
            <person name="Gillis M."/>
            <person name="Haft D.H."/>
            <person name="Methe B."/>
            <person name="Sutton G."/>
            <person name="Nelson K.E."/>
        </authorList>
    </citation>
    <scope>NUCLEOTIDE SEQUENCE [LARGE SCALE GENOMIC DNA]</scope>
    <source>
        <strain evidence="2 4">ATCC 35536</strain>
        <strain evidence="1 3">VPI DR56BR1116</strain>
    </source>
</reference>
<dbReference type="STRING" id="1125725.HMPREF1325_1368"/>
<dbReference type="PANTHER" id="PTHR48098:SF1">
    <property type="entry name" value="DIACYLGLYCEROL ACYLTRANSFERASE_MYCOLYLTRANSFERASE AG85A"/>
    <property type="match status" value="1"/>
</dbReference>
<dbReference type="InterPro" id="IPR029058">
    <property type="entry name" value="AB_hydrolase_fold"/>
</dbReference>
<keyword evidence="4" id="KW-1185">Reference proteome</keyword>
<dbReference type="Proteomes" id="UP000016646">
    <property type="component" value="Unassembled WGS sequence"/>
</dbReference>
<dbReference type="GO" id="GO:0016747">
    <property type="term" value="F:acyltransferase activity, transferring groups other than amino-acyl groups"/>
    <property type="evidence" value="ECO:0007669"/>
    <property type="project" value="TreeGrafter"/>
</dbReference>
<dbReference type="RefSeq" id="WP_021329338.1">
    <property type="nucleotide sequence ID" value="NZ_AUZJ01000005.1"/>
</dbReference>
<comment type="caution">
    <text evidence="1">The sequence shown here is derived from an EMBL/GenBank/DDBJ whole genome shotgun (WGS) entry which is preliminary data.</text>
</comment>
<proteinExistence type="predicted"/>
<dbReference type="PATRIC" id="fig|1125725.3.peg.254"/>
<dbReference type="PANTHER" id="PTHR48098">
    <property type="entry name" value="ENTEROCHELIN ESTERASE-RELATED"/>
    <property type="match status" value="1"/>
</dbReference>
<dbReference type="SUPFAM" id="SSF53474">
    <property type="entry name" value="alpha/beta-Hydrolases"/>
    <property type="match status" value="1"/>
</dbReference>
<dbReference type="InterPro" id="IPR050583">
    <property type="entry name" value="Mycobacterial_A85_antigen"/>
</dbReference>
<dbReference type="OrthoDB" id="9803578at2"/>
<dbReference type="AlphaFoldDB" id="U2LLN3"/>
<protein>
    <submittedName>
        <fullName evidence="1 2">Esterase</fullName>
    </submittedName>
</protein>
<sequence>MALFTVKYFSPTLCFGTDLNVIIPTPDADELLNEKDSTYFFSGVRFPVVYLLHGAFGDYSDWCRFTSVERYAQKYKVAVAMPSADNSFYQNMYCGSNYFTYVSEEVPAYVERLFPVSTEREQTCIAGLSMGGYGALHIGLAKPQKYGAIISLSGAIDIVNEIKRQKNLPFCWTNIFKDPAHIENTDADIFYQLHMLQQNKKSIPKIFQSCGMQDFLYDMNKAGYARIKAMGIDITYEERNGIHDWEYWDAGLERALQWLSSKTAVSKGI</sequence>
<organism evidence="1 3">
    <name type="scientific">Treponema socranskii subsp. socranskii VPI DR56BR1116 = ATCC 35536</name>
    <dbReference type="NCBI Taxonomy" id="1125725"/>
    <lineage>
        <taxon>Bacteria</taxon>
        <taxon>Pseudomonadati</taxon>
        <taxon>Spirochaetota</taxon>
        <taxon>Spirochaetia</taxon>
        <taxon>Spirochaetales</taxon>
        <taxon>Treponemataceae</taxon>
        <taxon>Treponema</taxon>
    </lineage>
</organism>
<dbReference type="Proteomes" id="UP000016412">
    <property type="component" value="Unassembled WGS sequence"/>
</dbReference>
<dbReference type="EMBL" id="AVQI01000001">
    <property type="protein sequence ID" value="ERK05141.1"/>
    <property type="molecule type" value="Genomic_DNA"/>
</dbReference>
<accession>U2LLN3</accession>
<evidence type="ECO:0000313" key="2">
    <source>
        <dbReference type="EMBL" id="ERK05141.1"/>
    </source>
</evidence>
<dbReference type="eggNOG" id="COG0627">
    <property type="taxonomic scope" value="Bacteria"/>
</dbReference>
<dbReference type="InterPro" id="IPR000801">
    <property type="entry name" value="Esterase-like"/>
</dbReference>
<gene>
    <name evidence="2" type="ORF">HMPREF0860_1632</name>
    <name evidence="1" type="ORF">HMPREF1325_1368</name>
</gene>
<evidence type="ECO:0000313" key="1">
    <source>
        <dbReference type="EMBL" id="ERF61792.1"/>
    </source>
</evidence>
<dbReference type="Pfam" id="PF00756">
    <property type="entry name" value="Esterase"/>
    <property type="match status" value="1"/>
</dbReference>
<dbReference type="Gene3D" id="3.40.50.1820">
    <property type="entry name" value="alpha/beta hydrolase"/>
    <property type="match status" value="1"/>
</dbReference>